<protein>
    <recommendedName>
        <fullName evidence="7">Exonuclease domain-containing protein</fullName>
    </recommendedName>
</protein>
<dbReference type="EMBL" id="KZ992724">
    <property type="protein sequence ID" value="RKP07407.1"/>
    <property type="molecule type" value="Genomic_DNA"/>
</dbReference>
<dbReference type="AlphaFoldDB" id="A0A4P9XN77"/>
<dbReference type="InterPro" id="IPR012337">
    <property type="entry name" value="RNaseH-like_sf"/>
</dbReference>
<dbReference type="InterPro" id="IPR013520">
    <property type="entry name" value="Ribonucl_H"/>
</dbReference>
<keyword evidence="9" id="KW-1185">Reference proteome</keyword>
<feature type="non-terminal residue" evidence="8">
    <location>
        <position position="1"/>
    </location>
</feature>
<keyword evidence="5" id="KW-0269">Exonuclease</keyword>
<keyword evidence="6" id="KW-0539">Nucleus</keyword>
<organism evidence="8 9">
    <name type="scientific">Thamnocephalis sphaerospora</name>
    <dbReference type="NCBI Taxonomy" id="78915"/>
    <lineage>
        <taxon>Eukaryota</taxon>
        <taxon>Fungi</taxon>
        <taxon>Fungi incertae sedis</taxon>
        <taxon>Zoopagomycota</taxon>
        <taxon>Zoopagomycotina</taxon>
        <taxon>Zoopagomycetes</taxon>
        <taxon>Zoopagales</taxon>
        <taxon>Sigmoideomycetaceae</taxon>
        <taxon>Thamnocephalis</taxon>
    </lineage>
</organism>
<dbReference type="GO" id="GO:0010629">
    <property type="term" value="P:negative regulation of gene expression"/>
    <property type="evidence" value="ECO:0007669"/>
    <property type="project" value="UniProtKB-ARBA"/>
</dbReference>
<evidence type="ECO:0000256" key="3">
    <source>
        <dbReference type="ARBA" id="ARBA00022722"/>
    </source>
</evidence>
<comment type="subcellular location">
    <subcellularLocation>
        <location evidence="1">Nucleus</location>
    </subcellularLocation>
</comment>
<reference evidence="9" key="1">
    <citation type="journal article" date="2018" name="Nat. Microbiol.">
        <title>Leveraging single-cell genomics to expand the fungal tree of life.</title>
        <authorList>
            <person name="Ahrendt S.R."/>
            <person name="Quandt C.A."/>
            <person name="Ciobanu D."/>
            <person name="Clum A."/>
            <person name="Salamov A."/>
            <person name="Andreopoulos B."/>
            <person name="Cheng J.F."/>
            <person name="Woyke T."/>
            <person name="Pelin A."/>
            <person name="Henrissat B."/>
            <person name="Reynolds N.K."/>
            <person name="Benny G.L."/>
            <person name="Smith M.E."/>
            <person name="James T.Y."/>
            <person name="Grigoriev I.V."/>
        </authorList>
    </citation>
    <scope>NUCLEOTIDE SEQUENCE [LARGE SCALE GENOMIC DNA]</scope>
    <source>
        <strain evidence="9">RSA 1356</strain>
    </source>
</reference>
<keyword evidence="3" id="KW-0540">Nuclease</keyword>
<dbReference type="InterPro" id="IPR034922">
    <property type="entry name" value="REX1-like_exo"/>
</dbReference>
<dbReference type="STRING" id="78915.A0A4P9XN77"/>
<dbReference type="CDD" id="cd06145">
    <property type="entry name" value="REX1_like"/>
    <property type="match status" value="1"/>
</dbReference>
<feature type="domain" description="Exonuclease" evidence="7">
    <location>
        <begin position="232"/>
        <end position="398"/>
    </location>
</feature>
<comment type="similarity">
    <text evidence="2">Belongs to the REXO1/REXO3 family.</text>
</comment>
<name>A0A4P9XN77_9FUNG</name>
<dbReference type="GO" id="GO:0005634">
    <property type="term" value="C:nucleus"/>
    <property type="evidence" value="ECO:0007669"/>
    <property type="project" value="UniProtKB-SubCell"/>
</dbReference>
<evidence type="ECO:0000313" key="8">
    <source>
        <dbReference type="EMBL" id="RKP07407.1"/>
    </source>
</evidence>
<dbReference type="SUPFAM" id="SSF53098">
    <property type="entry name" value="Ribonuclease H-like"/>
    <property type="match status" value="1"/>
</dbReference>
<dbReference type="Proteomes" id="UP000271241">
    <property type="component" value="Unassembled WGS sequence"/>
</dbReference>
<keyword evidence="4" id="KW-0378">Hydrolase</keyword>
<evidence type="ECO:0000256" key="4">
    <source>
        <dbReference type="ARBA" id="ARBA00022801"/>
    </source>
</evidence>
<evidence type="ECO:0000256" key="2">
    <source>
        <dbReference type="ARBA" id="ARBA00006357"/>
    </source>
</evidence>
<accession>A0A4P9XN77</accession>
<dbReference type="FunFam" id="3.30.420.10:FF:000031">
    <property type="entry name" value="RNA exonuclease 1"/>
    <property type="match status" value="1"/>
</dbReference>
<gene>
    <name evidence="8" type="ORF">THASP1DRAFT_17105</name>
</gene>
<dbReference type="PANTHER" id="PTHR12801:SF115">
    <property type="entry name" value="FI18136P1-RELATED"/>
    <property type="match status" value="1"/>
</dbReference>
<proteinExistence type="inferred from homology"/>
<dbReference type="Pfam" id="PF00929">
    <property type="entry name" value="RNase_T"/>
    <property type="match status" value="1"/>
</dbReference>
<dbReference type="Gene3D" id="3.30.420.10">
    <property type="entry name" value="Ribonuclease H-like superfamily/Ribonuclease H"/>
    <property type="match status" value="1"/>
</dbReference>
<dbReference type="OrthoDB" id="206335at2759"/>
<evidence type="ECO:0000256" key="1">
    <source>
        <dbReference type="ARBA" id="ARBA00004123"/>
    </source>
</evidence>
<evidence type="ECO:0000256" key="5">
    <source>
        <dbReference type="ARBA" id="ARBA00022839"/>
    </source>
</evidence>
<dbReference type="InterPro" id="IPR047021">
    <property type="entry name" value="REXO1/3/4-like"/>
</dbReference>
<dbReference type="InterPro" id="IPR036397">
    <property type="entry name" value="RNaseH_sf"/>
</dbReference>
<dbReference type="GO" id="GO:0003676">
    <property type="term" value="F:nucleic acid binding"/>
    <property type="evidence" value="ECO:0007669"/>
    <property type="project" value="InterPro"/>
</dbReference>
<evidence type="ECO:0000256" key="6">
    <source>
        <dbReference type="ARBA" id="ARBA00023242"/>
    </source>
</evidence>
<dbReference type="SMART" id="SM00479">
    <property type="entry name" value="EXOIII"/>
    <property type="match status" value="1"/>
</dbReference>
<evidence type="ECO:0000259" key="7">
    <source>
        <dbReference type="SMART" id="SM00479"/>
    </source>
</evidence>
<sequence length="662" mass="73252">SKTKQRKLRKLQQAQALGVHESMAPQFVLKPHEAKHGVGVKDIRELVLWCLADGINPSWMLVKNKPYLQRMVVLMVPYLDASILQNGYGLDGRAIPMSELVREASARCERDPALPQGMFAFLPRMSECFTHACPTRGPADKFRLQSPVAALLQCPLTKAEIKQQKELDMAHGKPGQKLVARDLLASVAELKESHYPLPPSVSGTPLEAGWLATEPCAATAGKDAADDAQDPAMYAIDCEMVMSATGYQLARVTLVNADGDITLDELIKQEQPVTDYLTKYSGMTKEKLDAATTTFDEVRAQIMSHVHADTILIGHSLESDLNVLKLAHATVIDTAIIYTHPRGPPFRCSLRWLSSKYMERQIQQEAVDEHGQPVGHDSAEDARACLDLVKLKLEKGYEFGRHARETVSLFYRLRQQTPPRLSAVADHPNGRNTYMEADTFVPCDSDAEVIDAMLAQTKSHQFVFGKLRALEQLYNPKHQGSKDDKSQEVTAVAAAAAAATAPLVPHPETLKQLDEQVRRLFDGLPTGTSLVIFSGHGDPREALWYVVGAHKNLLVWPCAHRLVLLASVLSGSTTLRLADAASRPTHLWPPAPPLPKPMASNCAVPSWQHDWAFPFTWPDKLLCHNVLHKAQHRVAIVHSIRRASMLTLRLIAMWASAIRLVV</sequence>
<dbReference type="PANTHER" id="PTHR12801">
    <property type="entry name" value="RNA EXONUCLEASE REXO1 / RECO3 FAMILY MEMBER-RELATED"/>
    <property type="match status" value="1"/>
</dbReference>
<evidence type="ECO:0000313" key="9">
    <source>
        <dbReference type="Proteomes" id="UP000271241"/>
    </source>
</evidence>
<dbReference type="GO" id="GO:0004527">
    <property type="term" value="F:exonuclease activity"/>
    <property type="evidence" value="ECO:0007669"/>
    <property type="project" value="UniProtKB-KW"/>
</dbReference>